<name>A0A9N9EHX6_9GLOM</name>
<dbReference type="GO" id="GO:0005789">
    <property type="term" value="C:endoplasmic reticulum membrane"/>
    <property type="evidence" value="ECO:0007669"/>
    <property type="project" value="UniProtKB-SubCell"/>
</dbReference>
<comment type="subcellular location">
    <subcellularLocation>
        <location evidence="2 12">Endoplasmic reticulum membrane</location>
    </subcellularLocation>
</comment>
<dbReference type="InterPro" id="IPR027054">
    <property type="entry name" value="ALG2"/>
</dbReference>
<comment type="function">
    <text evidence="1 12">Mannosylates Man(2)GlcNAc(2)-dolichol diphosphate and Man(1)GlcNAc(2)-dolichol diphosphate to form Man(3)GlcNAc(2)-dolichol diphosphate.</text>
</comment>
<keyword evidence="9 12" id="KW-0472">Membrane</keyword>
<evidence type="ECO:0000256" key="4">
    <source>
        <dbReference type="ARBA" id="ARBA00022676"/>
    </source>
</evidence>
<dbReference type="OrthoDB" id="448893at2759"/>
<evidence type="ECO:0000256" key="11">
    <source>
        <dbReference type="ARBA" id="ARBA00045104"/>
    </source>
</evidence>
<dbReference type="Pfam" id="PF13439">
    <property type="entry name" value="Glyco_transf_4"/>
    <property type="match status" value="1"/>
</dbReference>
<evidence type="ECO:0000313" key="16">
    <source>
        <dbReference type="Proteomes" id="UP000789405"/>
    </source>
</evidence>
<evidence type="ECO:0000313" key="15">
    <source>
        <dbReference type="EMBL" id="CAG8674692.1"/>
    </source>
</evidence>
<reference evidence="15" key="1">
    <citation type="submission" date="2021-06" db="EMBL/GenBank/DDBJ databases">
        <authorList>
            <person name="Kallberg Y."/>
            <person name="Tangrot J."/>
            <person name="Rosling A."/>
        </authorList>
    </citation>
    <scope>NUCLEOTIDE SEQUENCE</scope>
    <source>
        <strain evidence="15">MA453B</strain>
    </source>
</reference>
<feature type="domain" description="Glycosyl transferase family 1" evidence="13">
    <location>
        <begin position="151"/>
        <end position="338"/>
    </location>
</feature>
<dbReference type="EMBL" id="CAJVPY010007071">
    <property type="protein sequence ID" value="CAG8674692.1"/>
    <property type="molecule type" value="Genomic_DNA"/>
</dbReference>
<gene>
    <name evidence="15" type="ORF">DERYTH_LOCUS11446</name>
</gene>
<keyword evidence="4 12" id="KW-0328">Glycosyltransferase</keyword>
<comment type="catalytic activity">
    <reaction evidence="10 12">
        <text>a beta-D-Man-(1-&gt;4)-beta-D-GlcNAc-(1-&gt;4)-alpha-D-GlcNAc-diphospho-di-trans,poly-cis-dolichol + GDP-alpha-D-mannose = an alpha-D-Man-(1-&gt;3)-beta-D-Man-(1-&gt;4)-beta-D-GlcNAc-(1-&gt;4)-alpha-D-GlcNAc-diphospho-di-trans,poly-cis-dolichol + GDP + H(+)</text>
        <dbReference type="Rhea" id="RHEA:29515"/>
        <dbReference type="Rhea" id="RHEA-COMP:19511"/>
        <dbReference type="Rhea" id="RHEA-COMP:19513"/>
        <dbReference type="ChEBI" id="CHEBI:15378"/>
        <dbReference type="ChEBI" id="CHEBI:57527"/>
        <dbReference type="ChEBI" id="CHEBI:58189"/>
        <dbReference type="ChEBI" id="CHEBI:58472"/>
        <dbReference type="ChEBI" id="CHEBI:132510"/>
        <dbReference type="EC" id="2.4.1.132"/>
    </reaction>
    <physiologicalReaction direction="left-to-right" evidence="10 12">
        <dbReference type="Rhea" id="RHEA:29516"/>
    </physiologicalReaction>
</comment>
<proteinExistence type="inferred from homology"/>
<dbReference type="InterPro" id="IPR001296">
    <property type="entry name" value="Glyco_trans_1"/>
</dbReference>
<keyword evidence="7 12" id="KW-0256">Endoplasmic reticulum</keyword>
<evidence type="ECO:0000256" key="2">
    <source>
        <dbReference type="ARBA" id="ARBA00004586"/>
    </source>
</evidence>
<evidence type="ECO:0000256" key="12">
    <source>
        <dbReference type="RuleBase" id="RU367136"/>
    </source>
</evidence>
<comment type="similarity">
    <text evidence="12">Belongs to the glycosyltransferase group 1 family.</text>
</comment>
<dbReference type="InterPro" id="IPR028098">
    <property type="entry name" value="Glyco_trans_4-like_N"/>
</dbReference>
<dbReference type="AlphaFoldDB" id="A0A9N9EHX6"/>
<comment type="caution">
    <text evidence="15">The sequence shown here is derived from an EMBL/GenBank/DDBJ whole genome shotgun (WGS) entry which is preliminary data.</text>
</comment>
<evidence type="ECO:0000256" key="5">
    <source>
        <dbReference type="ARBA" id="ARBA00022679"/>
    </source>
</evidence>
<evidence type="ECO:0000256" key="10">
    <source>
        <dbReference type="ARBA" id="ARBA00045103"/>
    </source>
</evidence>
<accession>A0A9N9EHX6</accession>
<dbReference type="SUPFAM" id="SSF53756">
    <property type="entry name" value="UDP-Glycosyltransferase/glycogen phosphorylase"/>
    <property type="match status" value="1"/>
</dbReference>
<evidence type="ECO:0000256" key="1">
    <source>
        <dbReference type="ARBA" id="ARBA00003142"/>
    </source>
</evidence>
<evidence type="ECO:0000256" key="3">
    <source>
        <dbReference type="ARBA" id="ARBA00004922"/>
    </source>
</evidence>
<feature type="transmembrane region" description="Helical" evidence="12">
    <location>
        <begin position="374"/>
        <end position="392"/>
    </location>
</feature>
<keyword evidence="16" id="KW-1185">Reference proteome</keyword>
<keyword evidence="5 12" id="KW-0808">Transferase</keyword>
<organism evidence="15 16">
    <name type="scientific">Dentiscutata erythropus</name>
    <dbReference type="NCBI Taxonomy" id="1348616"/>
    <lineage>
        <taxon>Eukaryota</taxon>
        <taxon>Fungi</taxon>
        <taxon>Fungi incertae sedis</taxon>
        <taxon>Mucoromycota</taxon>
        <taxon>Glomeromycotina</taxon>
        <taxon>Glomeromycetes</taxon>
        <taxon>Diversisporales</taxon>
        <taxon>Gigasporaceae</taxon>
        <taxon>Dentiscutata</taxon>
    </lineage>
</organism>
<feature type="domain" description="Glycosyltransferase subfamily 4-like N-terminal" evidence="14">
    <location>
        <begin position="17"/>
        <end position="127"/>
    </location>
</feature>
<dbReference type="GO" id="GO:0004378">
    <property type="term" value="F:GDP-Man:Man(1)GlcNAc(2)-PP-Dol alpha-1,3-mannosyltransferase activity"/>
    <property type="evidence" value="ECO:0007669"/>
    <property type="project" value="UniProtKB-UniRule"/>
</dbReference>
<dbReference type="PANTHER" id="PTHR45918">
    <property type="entry name" value="ALPHA-1,3/1,6-MANNOSYLTRANSFERASE ALG2"/>
    <property type="match status" value="1"/>
</dbReference>
<dbReference type="EC" id="2.4.1.132" evidence="12"/>
<evidence type="ECO:0000256" key="9">
    <source>
        <dbReference type="ARBA" id="ARBA00023136"/>
    </source>
</evidence>
<protein>
    <recommendedName>
        <fullName evidence="12">Alpha-1,3/1,6-mannosyltransferase ALG2</fullName>
        <ecNumber evidence="12">2.4.1.132</ecNumber>
        <ecNumber evidence="12">2.4.1.257</ecNumber>
    </recommendedName>
    <alternativeName>
        <fullName evidence="12">GDP-Man:Man(1)GlcNAc(2)-PP-Dol alpha-1,3-mannosyltransferase</fullName>
    </alternativeName>
</protein>
<dbReference type="Gene3D" id="3.40.50.2000">
    <property type="entry name" value="Glycogen Phosphorylase B"/>
    <property type="match status" value="2"/>
</dbReference>
<comment type="catalytic activity">
    <reaction evidence="11 12">
        <text>an alpha-D-Man-(1-&gt;3)-beta-D-Man-(1-&gt;4)-beta-D-GlcNAc-(1-&gt;4)-alpha-D-GlcNAc-diphospho-di-trans,poly-cis-dolichol + GDP-alpha-D-mannose = an alpha-D-Man-(1-&gt;3)-[alpha-D-Man-(1-&gt;6)]-beta-D-Man-(1-&gt;4)-beta-D-GlcNAc-(1-&gt;4)-alpha-D-GlcNAc-diphospho-di-trans,poly-cis-dolichol + GDP + H(+)</text>
        <dbReference type="Rhea" id="RHEA:29519"/>
        <dbReference type="Rhea" id="RHEA-COMP:19513"/>
        <dbReference type="Rhea" id="RHEA-COMP:19515"/>
        <dbReference type="ChEBI" id="CHEBI:15378"/>
        <dbReference type="ChEBI" id="CHEBI:57527"/>
        <dbReference type="ChEBI" id="CHEBI:58189"/>
        <dbReference type="ChEBI" id="CHEBI:132510"/>
        <dbReference type="ChEBI" id="CHEBI:132511"/>
        <dbReference type="EC" id="2.4.1.257"/>
    </reaction>
    <physiologicalReaction direction="left-to-right" evidence="11 12">
        <dbReference type="Rhea" id="RHEA:29520"/>
    </physiologicalReaction>
</comment>
<keyword evidence="6 12" id="KW-0812">Transmembrane</keyword>
<evidence type="ECO:0000259" key="14">
    <source>
        <dbReference type="Pfam" id="PF13439"/>
    </source>
</evidence>
<evidence type="ECO:0000256" key="7">
    <source>
        <dbReference type="ARBA" id="ARBA00022824"/>
    </source>
</evidence>
<evidence type="ECO:0000256" key="6">
    <source>
        <dbReference type="ARBA" id="ARBA00022692"/>
    </source>
</evidence>
<dbReference type="GO" id="GO:0102704">
    <property type="term" value="F:GDP-Man:Man(2)GlcNAc(2)-PP-Dol alpha-1,6-mannosyltransferase activity"/>
    <property type="evidence" value="ECO:0007669"/>
    <property type="project" value="UniProtKB-UniRule"/>
</dbReference>
<dbReference type="Proteomes" id="UP000789405">
    <property type="component" value="Unassembled WGS sequence"/>
</dbReference>
<dbReference type="EC" id="2.4.1.257" evidence="12"/>
<sequence length="393" mass="44578">MSSKALKIAFVHPDLGIGGAERLVVDAATGLKSKGHKVVIYTSHHDREHCFEETRDGSLEVRVRGNSIIPRTFFGSFYIICAILRQLHLTTSLILRDKDQFDVIFVDQLSASIPLLRLTGAKVPQVLYPGIHFEAYDKKVDVDDINIKILESSKMTILSINRFERKKSIVLAIRAFARLRDDNMISEEQFLNMRLIIAGGYDHRVQENVDHHKELDRVALRLELQTFTIMPGSTKYPPESAQIIFLCSFNEAQRTYLLSKSHCLLYTPSNEHFGIVPIEAMYARLPVIACKSGGPRETIQNDITGVLCSPTPLEFSEAIAEFISGKHDRKVMGEHGREHAQKNFSLTKFVNSLDLILMKLVQDSPRPKPLQGPLIWFSTAITLFVFLIYQYSY</sequence>
<evidence type="ECO:0000256" key="8">
    <source>
        <dbReference type="ARBA" id="ARBA00022989"/>
    </source>
</evidence>
<comment type="pathway">
    <text evidence="3 12">Protein modification; protein glycosylation.</text>
</comment>
<dbReference type="Pfam" id="PF00534">
    <property type="entry name" value="Glycos_transf_1"/>
    <property type="match status" value="1"/>
</dbReference>
<evidence type="ECO:0000259" key="13">
    <source>
        <dbReference type="Pfam" id="PF00534"/>
    </source>
</evidence>
<keyword evidence="8 12" id="KW-1133">Transmembrane helix</keyword>
<dbReference type="PANTHER" id="PTHR45918:SF1">
    <property type="entry name" value="ALPHA-1,3_1,6-MANNOSYLTRANSFERASE ALG2"/>
    <property type="match status" value="1"/>
</dbReference>